<comment type="caution">
    <text evidence="2">The sequence shown here is derived from an EMBL/GenBank/DDBJ whole genome shotgun (WGS) entry which is preliminary data.</text>
</comment>
<dbReference type="GO" id="GO:0004497">
    <property type="term" value="F:monooxygenase activity"/>
    <property type="evidence" value="ECO:0007669"/>
    <property type="project" value="UniProtKB-KW"/>
</dbReference>
<dbReference type="RefSeq" id="WP_167215226.1">
    <property type="nucleotide sequence ID" value="NZ_JAASRO010000001.1"/>
</dbReference>
<evidence type="ECO:0000313" key="3">
    <source>
        <dbReference type="Proteomes" id="UP000555407"/>
    </source>
</evidence>
<dbReference type="InterPro" id="IPR007138">
    <property type="entry name" value="ABM_dom"/>
</dbReference>
<dbReference type="EMBL" id="JAASRO010000001">
    <property type="protein sequence ID" value="NIK61082.1"/>
    <property type="molecule type" value="Genomic_DNA"/>
</dbReference>
<dbReference type="SUPFAM" id="SSF54909">
    <property type="entry name" value="Dimeric alpha+beta barrel"/>
    <property type="match status" value="1"/>
</dbReference>
<organism evidence="2 3">
    <name type="scientific">Kribbella shirazensis</name>
    <dbReference type="NCBI Taxonomy" id="1105143"/>
    <lineage>
        <taxon>Bacteria</taxon>
        <taxon>Bacillati</taxon>
        <taxon>Actinomycetota</taxon>
        <taxon>Actinomycetes</taxon>
        <taxon>Propionibacteriales</taxon>
        <taxon>Kribbellaceae</taxon>
        <taxon>Kribbella</taxon>
    </lineage>
</organism>
<dbReference type="InterPro" id="IPR011008">
    <property type="entry name" value="Dimeric_a/b-barrel"/>
</dbReference>
<accession>A0A7X6A434</accession>
<keyword evidence="3" id="KW-1185">Reference proteome</keyword>
<protein>
    <submittedName>
        <fullName evidence="2">Quinol monooxygenase YgiN</fullName>
    </submittedName>
</protein>
<feature type="domain" description="ABM" evidence="1">
    <location>
        <begin position="11"/>
        <end position="62"/>
    </location>
</feature>
<sequence>MIVTVAQVADLDQFLRTFSNQGVEKRRQHGCKSSHVFQDPDDPNRVWVFFDWKLEDYEKFLSDPEIPAIAQMLALREPPVKLDPIAQYDS</sequence>
<evidence type="ECO:0000259" key="1">
    <source>
        <dbReference type="Pfam" id="PF03992"/>
    </source>
</evidence>
<dbReference type="Gene3D" id="3.30.70.100">
    <property type="match status" value="1"/>
</dbReference>
<dbReference type="Pfam" id="PF03992">
    <property type="entry name" value="ABM"/>
    <property type="match status" value="1"/>
</dbReference>
<reference evidence="2 3" key="1">
    <citation type="submission" date="2020-03" db="EMBL/GenBank/DDBJ databases">
        <title>Sequencing the genomes of 1000 actinobacteria strains.</title>
        <authorList>
            <person name="Klenk H.-P."/>
        </authorList>
    </citation>
    <scope>NUCLEOTIDE SEQUENCE [LARGE SCALE GENOMIC DNA]</scope>
    <source>
        <strain evidence="2 3">DSM 45490</strain>
    </source>
</reference>
<dbReference type="Proteomes" id="UP000555407">
    <property type="component" value="Unassembled WGS sequence"/>
</dbReference>
<evidence type="ECO:0000313" key="2">
    <source>
        <dbReference type="EMBL" id="NIK61082.1"/>
    </source>
</evidence>
<proteinExistence type="predicted"/>
<keyword evidence="2" id="KW-0560">Oxidoreductase</keyword>
<gene>
    <name evidence="2" type="ORF">BJY22_006799</name>
</gene>
<keyword evidence="2" id="KW-0503">Monooxygenase</keyword>
<dbReference type="AlphaFoldDB" id="A0A7X6A434"/>
<name>A0A7X6A434_9ACTN</name>